<dbReference type="PANTHER" id="PTHR30469:SF11">
    <property type="entry name" value="BLL4320 PROTEIN"/>
    <property type="match status" value="1"/>
</dbReference>
<dbReference type="NCBIfam" id="TIGR01730">
    <property type="entry name" value="RND_mfp"/>
    <property type="match status" value="1"/>
</dbReference>
<organism evidence="3 4">
    <name type="scientific">Spongiibacter pelagi</name>
    <dbReference type="NCBI Taxonomy" id="2760804"/>
    <lineage>
        <taxon>Bacteria</taxon>
        <taxon>Pseudomonadati</taxon>
        <taxon>Pseudomonadota</taxon>
        <taxon>Gammaproteobacteria</taxon>
        <taxon>Cellvibrionales</taxon>
        <taxon>Spongiibacteraceae</taxon>
        <taxon>Spongiibacter</taxon>
    </lineage>
</organism>
<evidence type="ECO:0000313" key="3">
    <source>
        <dbReference type="EMBL" id="MBD2859456.1"/>
    </source>
</evidence>
<gene>
    <name evidence="3" type="ORF">IB286_10615</name>
</gene>
<dbReference type="Gene3D" id="2.40.30.170">
    <property type="match status" value="1"/>
</dbReference>
<proteinExistence type="inferred from homology"/>
<keyword evidence="4" id="KW-1185">Reference proteome</keyword>
<dbReference type="PANTHER" id="PTHR30469">
    <property type="entry name" value="MULTIDRUG RESISTANCE PROTEIN MDTA"/>
    <property type="match status" value="1"/>
</dbReference>
<protein>
    <submittedName>
        <fullName evidence="3">Efflux RND transporter periplasmic adaptor subunit</fullName>
    </submittedName>
</protein>
<dbReference type="Proteomes" id="UP000610558">
    <property type="component" value="Unassembled WGS sequence"/>
</dbReference>
<dbReference type="RefSeq" id="WP_190765316.1">
    <property type="nucleotide sequence ID" value="NZ_JACXLD010000005.1"/>
</dbReference>
<dbReference type="InterPro" id="IPR006143">
    <property type="entry name" value="RND_pump_MFP"/>
</dbReference>
<dbReference type="Gene3D" id="2.40.50.100">
    <property type="match status" value="1"/>
</dbReference>
<dbReference type="AlphaFoldDB" id="A0A927GW82"/>
<feature type="domain" description="Multidrug resistance protein MdtA-like C-terminal permuted SH3" evidence="2">
    <location>
        <begin position="284"/>
        <end position="342"/>
    </location>
</feature>
<dbReference type="GO" id="GO:0015562">
    <property type="term" value="F:efflux transmembrane transporter activity"/>
    <property type="evidence" value="ECO:0007669"/>
    <property type="project" value="TreeGrafter"/>
</dbReference>
<sequence>MNTRRWLITLAACVVVLLVLAGVKYQHIQAAIAFGQSFPEPSATVQAMTVQLEPVEQRVNTIGEVLTPQQLMLRSELAGRIESVAMVSGQSVKKGQVLLQLDIRDDRARLEAAAARAKLAELKLKRAQRLLKSRTASQDDVDQAQAEFDIARASVTELKAIIDKKTLVAPFDAVVGLHHLEVGEYLDANTELVELVGEHGALWVDFNLPLSQGEVALGETVVIELPAGESRQQVSAQVIARSPGLSEMSRNRHYRAELQDGAVLPVNAVVNVSVSVASREGMRVPTTAVQRDPLGSYVFRLEKEGKAYRAQRQGVKLGAESAQWVSVTEGLQAGMLIATSGAFKLAHGMLAYVGTRPDGTVEVRASAAAPVEEASDE</sequence>
<dbReference type="EMBL" id="JACXLD010000005">
    <property type="protein sequence ID" value="MBD2859456.1"/>
    <property type="molecule type" value="Genomic_DNA"/>
</dbReference>
<evidence type="ECO:0000256" key="1">
    <source>
        <dbReference type="ARBA" id="ARBA00009477"/>
    </source>
</evidence>
<dbReference type="Pfam" id="PF25967">
    <property type="entry name" value="RND-MFP_C"/>
    <property type="match status" value="1"/>
</dbReference>
<comment type="similarity">
    <text evidence="1">Belongs to the membrane fusion protein (MFP) (TC 8.A.1) family.</text>
</comment>
<dbReference type="Gene3D" id="2.40.420.20">
    <property type="match status" value="1"/>
</dbReference>
<dbReference type="SUPFAM" id="SSF111369">
    <property type="entry name" value="HlyD-like secretion proteins"/>
    <property type="match status" value="1"/>
</dbReference>
<dbReference type="InterPro" id="IPR058627">
    <property type="entry name" value="MdtA-like_C"/>
</dbReference>
<reference evidence="3" key="1">
    <citation type="submission" date="2020-09" db="EMBL/GenBank/DDBJ databases">
        <authorList>
            <person name="Yoon J.-W."/>
        </authorList>
    </citation>
    <scope>NUCLEOTIDE SEQUENCE</scope>
    <source>
        <strain evidence="3">KMU-158</strain>
    </source>
</reference>
<accession>A0A927GW82</accession>
<dbReference type="GO" id="GO:1990281">
    <property type="term" value="C:efflux pump complex"/>
    <property type="evidence" value="ECO:0007669"/>
    <property type="project" value="TreeGrafter"/>
</dbReference>
<evidence type="ECO:0000259" key="2">
    <source>
        <dbReference type="Pfam" id="PF25967"/>
    </source>
</evidence>
<comment type="caution">
    <text evidence="3">The sequence shown here is derived from an EMBL/GenBank/DDBJ whole genome shotgun (WGS) entry which is preliminary data.</text>
</comment>
<evidence type="ECO:0000313" key="4">
    <source>
        <dbReference type="Proteomes" id="UP000610558"/>
    </source>
</evidence>
<dbReference type="Gene3D" id="1.10.287.470">
    <property type="entry name" value="Helix hairpin bin"/>
    <property type="match status" value="1"/>
</dbReference>
<name>A0A927GW82_9GAMM</name>